<dbReference type="EMBL" id="SSGG01000088">
    <property type="protein sequence ID" value="TXI36445.1"/>
    <property type="molecule type" value="Genomic_DNA"/>
</dbReference>
<dbReference type="Pfam" id="PF04338">
    <property type="entry name" value="DUF481"/>
    <property type="match status" value="1"/>
</dbReference>
<dbReference type="STRING" id="1122236.GCA_000378225_00108"/>
<dbReference type="InterPro" id="IPR007433">
    <property type="entry name" value="DUF481"/>
</dbReference>
<dbReference type="Proteomes" id="UP000321374">
    <property type="component" value="Unassembled WGS sequence"/>
</dbReference>
<gene>
    <name evidence="1" type="ORF">E6Q51_05450</name>
</gene>
<evidence type="ECO:0000313" key="1">
    <source>
        <dbReference type="EMBL" id="TXI36445.1"/>
    </source>
</evidence>
<name>A0A5C7WIF3_METME</name>
<comment type="caution">
    <text evidence="1">The sequence shown here is derived from an EMBL/GenBank/DDBJ whole genome shotgun (WGS) entry which is preliminary data.</text>
</comment>
<accession>A0A5C7WIF3</accession>
<evidence type="ECO:0000313" key="2">
    <source>
        <dbReference type="Proteomes" id="UP000321374"/>
    </source>
</evidence>
<organism evidence="1 2">
    <name type="scientific">Methylophilus methylotrophus</name>
    <name type="common">Bacterium W3A1</name>
    <dbReference type="NCBI Taxonomy" id="17"/>
    <lineage>
        <taxon>Bacteria</taxon>
        <taxon>Pseudomonadati</taxon>
        <taxon>Pseudomonadota</taxon>
        <taxon>Betaproteobacteria</taxon>
        <taxon>Nitrosomonadales</taxon>
        <taxon>Methylophilaceae</taxon>
        <taxon>Methylophilus</taxon>
    </lineage>
</organism>
<protein>
    <submittedName>
        <fullName evidence="1">DUF481 domain-containing protein</fullName>
    </submittedName>
</protein>
<reference evidence="1 2" key="1">
    <citation type="submission" date="2018-09" db="EMBL/GenBank/DDBJ databases">
        <title>Metagenome Assembled Genomes from an Advanced Water Purification Facility.</title>
        <authorList>
            <person name="Stamps B.W."/>
            <person name="Spear J.R."/>
        </authorList>
    </citation>
    <scope>NUCLEOTIDE SEQUENCE [LARGE SCALE GENOMIC DNA]</scope>
    <source>
        <strain evidence="1">Bin_42_2</strain>
    </source>
</reference>
<dbReference type="AlphaFoldDB" id="A0A5C7WIF3"/>
<proteinExistence type="predicted"/>
<sequence>MLHQSAALQHCCFNRTRGVFMPDSLTKLFFVCSRIHLKAAQLFILTLFLLTNSVVADTVWLKNGDKITGTLGAKISNKLSVKTTYADEVKINWNDIHSIDADKPILMQLSDGSIVNGRLVHTEEGQVILDEETNSVLVDTELNEIHYINPTRDLIGEGYVWTGNLSLGGAFNSGNSDNRNMQFNGESVLRGLEDRYTVQGYYYWAEDNGNQTQNNARVRGQYDHFFTKKWFSYLNTIQEKDRFRDIRLRSQYGVGTGYQIFEGDKRNLSLEGGLTWIKQDYYEDTDENHLALRWAVNYNQYLFDSFVQAFHRHEVLYTPRSPSQVLVYSSTGLRFPFIFGLSASTQVDYNYDSRPVDDRKKGDTRALFTLGYSWK</sequence>